<evidence type="ECO:0000313" key="4">
    <source>
        <dbReference type="Proteomes" id="UP000657592"/>
    </source>
</evidence>
<organism evidence="3 4">
    <name type="scientific">Microbacterium album</name>
    <dbReference type="NCBI Taxonomy" id="2053191"/>
    <lineage>
        <taxon>Bacteria</taxon>
        <taxon>Bacillati</taxon>
        <taxon>Actinomycetota</taxon>
        <taxon>Actinomycetes</taxon>
        <taxon>Micrococcales</taxon>
        <taxon>Microbacteriaceae</taxon>
        <taxon>Microbacterium</taxon>
    </lineage>
</organism>
<dbReference type="Gene3D" id="3.40.50.150">
    <property type="entry name" value="Vaccinia Virus protein VP39"/>
    <property type="match status" value="1"/>
</dbReference>
<dbReference type="PANTHER" id="PTHR43542:SF1">
    <property type="entry name" value="METHYLTRANSFERASE"/>
    <property type="match status" value="1"/>
</dbReference>
<name>A0A917IEA0_9MICO</name>
<dbReference type="SUPFAM" id="SSF53335">
    <property type="entry name" value="S-adenosyl-L-methionine-dependent methyltransferases"/>
    <property type="match status" value="1"/>
</dbReference>
<dbReference type="CDD" id="cd02440">
    <property type="entry name" value="AdoMet_MTases"/>
    <property type="match status" value="1"/>
</dbReference>
<evidence type="ECO:0000256" key="2">
    <source>
        <dbReference type="ARBA" id="ARBA00022679"/>
    </source>
</evidence>
<dbReference type="Proteomes" id="UP000657592">
    <property type="component" value="Unassembled WGS sequence"/>
</dbReference>
<protein>
    <submittedName>
        <fullName evidence="3">Methyltransferase</fullName>
    </submittedName>
</protein>
<reference evidence="3" key="1">
    <citation type="journal article" date="2014" name="Int. J. Syst. Evol. Microbiol.">
        <title>Complete genome sequence of Corynebacterium casei LMG S-19264T (=DSM 44701T), isolated from a smear-ripened cheese.</title>
        <authorList>
            <consortium name="US DOE Joint Genome Institute (JGI-PGF)"/>
            <person name="Walter F."/>
            <person name="Albersmeier A."/>
            <person name="Kalinowski J."/>
            <person name="Ruckert C."/>
        </authorList>
    </citation>
    <scope>NUCLEOTIDE SEQUENCE</scope>
    <source>
        <strain evidence="3">CGMCC 1.15794</strain>
    </source>
</reference>
<dbReference type="InterPro" id="IPR002052">
    <property type="entry name" value="DNA_methylase_N6_adenine_CS"/>
</dbReference>
<dbReference type="EMBL" id="BMJY01000003">
    <property type="protein sequence ID" value="GGH39712.1"/>
    <property type="molecule type" value="Genomic_DNA"/>
</dbReference>
<reference evidence="3" key="2">
    <citation type="submission" date="2020-09" db="EMBL/GenBank/DDBJ databases">
        <authorList>
            <person name="Sun Q."/>
            <person name="Zhou Y."/>
        </authorList>
    </citation>
    <scope>NUCLEOTIDE SEQUENCE</scope>
    <source>
        <strain evidence="3">CGMCC 1.15794</strain>
    </source>
</reference>
<dbReference type="AlphaFoldDB" id="A0A917IEA0"/>
<dbReference type="PROSITE" id="PS00092">
    <property type="entry name" value="N6_MTASE"/>
    <property type="match status" value="1"/>
</dbReference>
<proteinExistence type="predicted"/>
<dbReference type="InterPro" id="IPR029063">
    <property type="entry name" value="SAM-dependent_MTases_sf"/>
</dbReference>
<dbReference type="Pfam" id="PF03602">
    <property type="entry name" value="Cons_hypoth95"/>
    <property type="match status" value="1"/>
</dbReference>
<dbReference type="GO" id="GO:0031167">
    <property type="term" value="P:rRNA methylation"/>
    <property type="evidence" value="ECO:0007669"/>
    <property type="project" value="InterPro"/>
</dbReference>
<keyword evidence="1 3" id="KW-0489">Methyltransferase</keyword>
<dbReference type="NCBIfam" id="TIGR00095">
    <property type="entry name" value="16S rRNA (guanine(966)-N(2))-methyltransferase RsmD"/>
    <property type="match status" value="1"/>
</dbReference>
<dbReference type="PANTHER" id="PTHR43542">
    <property type="entry name" value="METHYLTRANSFERASE"/>
    <property type="match status" value="1"/>
</dbReference>
<dbReference type="PIRSF" id="PIRSF004553">
    <property type="entry name" value="CHP00095"/>
    <property type="match status" value="1"/>
</dbReference>
<keyword evidence="2" id="KW-0808">Transferase</keyword>
<dbReference type="InterPro" id="IPR004398">
    <property type="entry name" value="RNA_MeTrfase_RsmD"/>
</dbReference>
<comment type="caution">
    <text evidence="3">The sequence shown here is derived from an EMBL/GenBank/DDBJ whole genome shotgun (WGS) entry which is preliminary data.</text>
</comment>
<keyword evidence="4" id="KW-1185">Reference proteome</keyword>
<accession>A0A917IEA0</accession>
<gene>
    <name evidence="3" type="ORF">GCM10010921_11130</name>
</gene>
<evidence type="ECO:0000256" key="1">
    <source>
        <dbReference type="ARBA" id="ARBA00022603"/>
    </source>
</evidence>
<dbReference type="GO" id="GO:0008168">
    <property type="term" value="F:methyltransferase activity"/>
    <property type="evidence" value="ECO:0007669"/>
    <property type="project" value="UniProtKB-KW"/>
</dbReference>
<sequence length="194" mass="20018">MTRIIAGAAGGVRLDVPPAGTRPTSDRVRESLFGALEAAGVLDGARVLDLYAGSGALGLESASRGAASVDLVERSRPAATVARRNVETVRRSIGAGAPVVRVHPVAVGPFLRSATGPFDIAFLDPPYDLPDAELTANLASLTPVLSASALVIVERSSRSPAPAWAAAGLAPLRDRAYGDTALWWAQPATESQSR</sequence>
<dbReference type="RefSeq" id="WP_188755264.1">
    <property type="nucleotide sequence ID" value="NZ_BMJY01000003.1"/>
</dbReference>
<dbReference type="GO" id="GO:0003676">
    <property type="term" value="F:nucleic acid binding"/>
    <property type="evidence" value="ECO:0007669"/>
    <property type="project" value="InterPro"/>
</dbReference>
<evidence type="ECO:0000313" key="3">
    <source>
        <dbReference type="EMBL" id="GGH39712.1"/>
    </source>
</evidence>